<dbReference type="PANTHER" id="PTHR21262:SF36">
    <property type="entry name" value="BIFUNCTIONAL (P)PPGPP SYNTHASE_HYDROLASE SPOT"/>
    <property type="match status" value="1"/>
</dbReference>
<feature type="domain" description="HD" evidence="6">
    <location>
        <begin position="51"/>
        <end position="148"/>
    </location>
</feature>
<comment type="catalytic activity">
    <reaction evidence="5">
        <text>guanosine 3',5'-bis(diphosphate) + H2O = GDP + diphosphate + H(+)</text>
        <dbReference type="Rhea" id="RHEA:14253"/>
        <dbReference type="ChEBI" id="CHEBI:15377"/>
        <dbReference type="ChEBI" id="CHEBI:15378"/>
        <dbReference type="ChEBI" id="CHEBI:33019"/>
        <dbReference type="ChEBI" id="CHEBI:58189"/>
        <dbReference type="ChEBI" id="CHEBI:77828"/>
        <dbReference type="EC" id="3.1.7.2"/>
    </reaction>
</comment>
<dbReference type="SUPFAM" id="SSF81271">
    <property type="entry name" value="TGS-like"/>
    <property type="match status" value="1"/>
</dbReference>
<dbReference type="FunFam" id="3.10.20.30:FF:000002">
    <property type="entry name" value="GTP pyrophosphokinase (RelA/SpoT)"/>
    <property type="match status" value="1"/>
</dbReference>
<reference evidence="8 9" key="1">
    <citation type="submission" date="2016-10" db="EMBL/GenBank/DDBJ databases">
        <title>Draft Genome sequence of Alkanindiges sp. strain H1.</title>
        <authorList>
            <person name="Subhash Y."/>
            <person name="Lee S."/>
        </authorList>
    </citation>
    <scope>NUCLEOTIDE SEQUENCE [LARGE SCALE GENOMIC DNA]</scope>
    <source>
        <strain evidence="8 9">H1</strain>
    </source>
</reference>
<dbReference type="PANTHER" id="PTHR21262">
    <property type="entry name" value="GUANOSINE-3',5'-BIS DIPHOSPHATE 3'-PYROPHOSPHOHYDROLASE"/>
    <property type="match status" value="1"/>
</dbReference>
<evidence type="ECO:0000259" key="7">
    <source>
        <dbReference type="PROSITE" id="PS51880"/>
    </source>
</evidence>
<evidence type="ECO:0000313" key="8">
    <source>
        <dbReference type="EMBL" id="ONG38717.1"/>
    </source>
</evidence>
<evidence type="ECO:0000256" key="3">
    <source>
        <dbReference type="ARBA" id="ARBA00024329"/>
    </source>
</evidence>
<dbReference type="InterPro" id="IPR012675">
    <property type="entry name" value="Beta-grasp_dom_sf"/>
</dbReference>
<dbReference type="SMART" id="SM00471">
    <property type="entry name" value="HDc"/>
    <property type="match status" value="1"/>
</dbReference>
<dbReference type="SUPFAM" id="SSF81301">
    <property type="entry name" value="Nucleotidyltransferase"/>
    <property type="match status" value="1"/>
</dbReference>
<dbReference type="Proteomes" id="UP000192132">
    <property type="component" value="Unassembled WGS sequence"/>
</dbReference>
<dbReference type="Gene3D" id="3.10.20.30">
    <property type="match status" value="1"/>
</dbReference>
<dbReference type="InterPro" id="IPR012676">
    <property type="entry name" value="TGS-like"/>
</dbReference>
<keyword evidence="9" id="KW-1185">Reference proteome</keyword>
<protein>
    <recommendedName>
        <fullName evidence="4">guanosine-3',5'-bis(diphosphate) 3'-diphosphatase</fullName>
        <ecNumber evidence="4">3.1.7.2</ecNumber>
    </recommendedName>
</protein>
<organism evidence="8 9">
    <name type="scientific">Alkanindiges hydrocarboniclasticus</name>
    <dbReference type="NCBI Taxonomy" id="1907941"/>
    <lineage>
        <taxon>Bacteria</taxon>
        <taxon>Pseudomonadati</taxon>
        <taxon>Pseudomonadota</taxon>
        <taxon>Gammaproteobacteria</taxon>
        <taxon>Moraxellales</taxon>
        <taxon>Moraxellaceae</taxon>
        <taxon>Alkanindiges</taxon>
    </lineage>
</organism>
<dbReference type="PROSITE" id="PS51831">
    <property type="entry name" value="HD"/>
    <property type="match status" value="1"/>
</dbReference>
<dbReference type="SUPFAM" id="SSF109604">
    <property type="entry name" value="HD-domain/PDEase-like"/>
    <property type="match status" value="1"/>
</dbReference>
<dbReference type="RefSeq" id="WP_076878679.1">
    <property type="nucleotide sequence ID" value="NZ_MLCN01000029.1"/>
</dbReference>
<dbReference type="Gene3D" id="1.10.3210.10">
    <property type="entry name" value="Hypothetical protein af1432"/>
    <property type="match status" value="1"/>
</dbReference>
<accession>A0A1S8CTC5</accession>
<dbReference type="GO" id="GO:0005886">
    <property type="term" value="C:plasma membrane"/>
    <property type="evidence" value="ECO:0007669"/>
    <property type="project" value="TreeGrafter"/>
</dbReference>
<dbReference type="FunFam" id="1.10.3210.10:FF:000001">
    <property type="entry name" value="GTP pyrophosphokinase RelA"/>
    <property type="match status" value="1"/>
</dbReference>
<evidence type="ECO:0000256" key="2">
    <source>
        <dbReference type="ARBA" id="ARBA00022801"/>
    </source>
</evidence>
<name>A0A1S8CTC5_9GAMM</name>
<dbReference type="EMBL" id="MLCN01000029">
    <property type="protein sequence ID" value="ONG38717.1"/>
    <property type="molecule type" value="Genomic_DNA"/>
</dbReference>
<evidence type="ECO:0000259" key="6">
    <source>
        <dbReference type="PROSITE" id="PS51831"/>
    </source>
</evidence>
<gene>
    <name evidence="8" type="ORF">BKE30_11145</name>
</gene>
<dbReference type="EC" id="3.1.7.2" evidence="4"/>
<dbReference type="GO" id="GO:0042594">
    <property type="term" value="P:response to starvation"/>
    <property type="evidence" value="ECO:0007669"/>
    <property type="project" value="TreeGrafter"/>
</dbReference>
<evidence type="ECO:0000256" key="5">
    <source>
        <dbReference type="ARBA" id="ARBA00047968"/>
    </source>
</evidence>
<evidence type="ECO:0000256" key="4">
    <source>
        <dbReference type="ARBA" id="ARBA00024387"/>
    </source>
</evidence>
<comment type="pathway">
    <text evidence="3">Purine metabolism; ppGpp biosynthesis; ppGpp from GDP: step 1/1.</text>
</comment>
<dbReference type="Pfam" id="PF13328">
    <property type="entry name" value="HD_4"/>
    <property type="match status" value="1"/>
</dbReference>
<evidence type="ECO:0000256" key="1">
    <source>
        <dbReference type="ARBA" id="ARBA00007476"/>
    </source>
</evidence>
<keyword evidence="2" id="KW-0378">Hydrolase</keyword>
<comment type="caution">
    <text evidence="8">The sequence shown here is derived from an EMBL/GenBank/DDBJ whole genome shotgun (WGS) entry which is preliminary data.</text>
</comment>
<dbReference type="UniPathway" id="UPA00908">
    <property type="reaction ID" value="UER00886"/>
</dbReference>
<sequence>MQGDVIRHAQQQLANILAAYLNAEQIQQIIAACDFANDAHNGVIRKSGEPYILHPIAVACILGNMHLDADSLMAALLHDVIEDTPISKSEIANLFSAKVAELVDGVTKLTISKDKQDNKAASFRKILLATLHDPRVIIIKLADRLHNMSTLDALRPEKRQRIAQETYDIFVPMARLVGMNDIADQLELLCYENLDPALFTRIQTALQTTRTQRSTYQKVWAERLDKTIKTLGLNGTLEEKDNNIQLFQRFFKNKTDLNSLIHIHAFDIVLETVAACDQLAAYLKQHYHVLKLADHIRNPLPGGNQALELSLRGEVTTLDLTLQTPRMREAARLGVVLGESAPQASRSAIQASLTNLSELIDRDCAKTTLSSLLDYLHREKILVSTPDGDIHELPRGATAVDFAYAASLFLGNHAIGAKIDGIIKPLSTPLNSGEVVEVITDVLATPNPEWLSFVNTQKARRSIQNILRDQDIEEQRLVGQQALNRALKLYHHSLTDLSIQDWENLLTWRHVHSKEQLFEQIAIGDLLPQLVASRLFADQNQQALLTSSQLIRGTEGIDVRYANCCTPILDDPIRGHLTRRGLIVHRARCSNLLHENQQHPENIIPLTWQECEQADARFPAYLCIDEKLDDEQTTEIIYKIRQFQAGLEQMTSDDEKTYLSLIVRDRDHLARLIRELRILLDFPSLTRLDSAFSIREREYSAKQDSLA</sequence>
<dbReference type="GO" id="GO:0008728">
    <property type="term" value="F:GTP diphosphokinase activity"/>
    <property type="evidence" value="ECO:0007669"/>
    <property type="project" value="TreeGrafter"/>
</dbReference>
<feature type="domain" description="TGS" evidence="7">
    <location>
        <begin position="377"/>
        <end position="440"/>
    </location>
</feature>
<dbReference type="OrthoDB" id="9805041at2"/>
<dbReference type="InterPro" id="IPR043519">
    <property type="entry name" value="NT_sf"/>
</dbReference>
<dbReference type="AlphaFoldDB" id="A0A1S8CTC5"/>
<dbReference type="GO" id="GO:0015970">
    <property type="term" value="P:guanosine tetraphosphate biosynthetic process"/>
    <property type="evidence" value="ECO:0007669"/>
    <property type="project" value="UniProtKB-UniPathway"/>
</dbReference>
<proteinExistence type="inferred from homology"/>
<dbReference type="STRING" id="1907941.BKE30_11145"/>
<evidence type="ECO:0000313" key="9">
    <source>
        <dbReference type="Proteomes" id="UP000192132"/>
    </source>
</evidence>
<dbReference type="CDD" id="cd00077">
    <property type="entry name" value="HDc"/>
    <property type="match status" value="1"/>
</dbReference>
<dbReference type="GO" id="GO:0008893">
    <property type="term" value="F:guanosine-3',5'-bis(diphosphate) 3'-diphosphatase activity"/>
    <property type="evidence" value="ECO:0007669"/>
    <property type="project" value="UniProtKB-EC"/>
</dbReference>
<dbReference type="InterPro" id="IPR004095">
    <property type="entry name" value="TGS"/>
</dbReference>
<comment type="similarity">
    <text evidence="1">Belongs to the RelA/SpoT family.</text>
</comment>
<dbReference type="InterPro" id="IPR003607">
    <property type="entry name" value="HD/PDEase_dom"/>
</dbReference>
<dbReference type="Pfam" id="PF02824">
    <property type="entry name" value="TGS"/>
    <property type="match status" value="1"/>
</dbReference>
<dbReference type="PROSITE" id="PS51880">
    <property type="entry name" value="TGS"/>
    <property type="match status" value="1"/>
</dbReference>
<dbReference type="InterPro" id="IPR006674">
    <property type="entry name" value="HD_domain"/>
</dbReference>